<evidence type="ECO:0000259" key="2">
    <source>
        <dbReference type="Pfam" id="PF23305"/>
    </source>
</evidence>
<keyword evidence="4" id="KW-1185">Reference proteome</keyword>
<comment type="caution">
    <text evidence="3">The sequence shown here is derived from an EMBL/GenBank/DDBJ whole genome shotgun (WGS) entry which is preliminary data.</text>
</comment>
<feature type="domain" description="DUF7082" evidence="2">
    <location>
        <begin position="230"/>
        <end position="380"/>
    </location>
</feature>
<organism evidence="3 4">
    <name type="scientific">Paramarasmius palmivorus</name>
    <dbReference type="NCBI Taxonomy" id="297713"/>
    <lineage>
        <taxon>Eukaryota</taxon>
        <taxon>Fungi</taxon>
        <taxon>Dikarya</taxon>
        <taxon>Basidiomycota</taxon>
        <taxon>Agaricomycotina</taxon>
        <taxon>Agaricomycetes</taxon>
        <taxon>Agaricomycetidae</taxon>
        <taxon>Agaricales</taxon>
        <taxon>Marasmiineae</taxon>
        <taxon>Marasmiaceae</taxon>
        <taxon>Paramarasmius</taxon>
    </lineage>
</organism>
<dbReference type="InterPro" id="IPR055509">
    <property type="entry name" value="DUF7082"/>
</dbReference>
<gene>
    <name evidence="3" type="ORF">VNI00_012034</name>
</gene>
<dbReference type="Pfam" id="PF23305">
    <property type="entry name" value="DUF7082"/>
    <property type="match status" value="1"/>
</dbReference>
<feature type="compositionally biased region" description="Polar residues" evidence="1">
    <location>
        <begin position="169"/>
        <end position="190"/>
    </location>
</feature>
<feature type="compositionally biased region" description="Polar residues" evidence="1">
    <location>
        <begin position="389"/>
        <end position="399"/>
    </location>
</feature>
<feature type="region of interest" description="Disordered" evidence="1">
    <location>
        <begin position="468"/>
        <end position="509"/>
    </location>
</feature>
<dbReference type="AlphaFoldDB" id="A0AAW0CAP1"/>
<feature type="region of interest" description="Disordered" evidence="1">
    <location>
        <begin position="389"/>
        <end position="435"/>
    </location>
</feature>
<dbReference type="Proteomes" id="UP001383192">
    <property type="component" value="Unassembled WGS sequence"/>
</dbReference>
<evidence type="ECO:0000313" key="3">
    <source>
        <dbReference type="EMBL" id="KAK7035267.1"/>
    </source>
</evidence>
<evidence type="ECO:0000256" key="1">
    <source>
        <dbReference type="SAM" id="MobiDB-lite"/>
    </source>
</evidence>
<dbReference type="EMBL" id="JAYKXP010000054">
    <property type="protein sequence ID" value="KAK7035267.1"/>
    <property type="molecule type" value="Genomic_DNA"/>
</dbReference>
<proteinExistence type="predicted"/>
<feature type="compositionally biased region" description="Basic residues" evidence="1">
    <location>
        <begin position="191"/>
        <end position="202"/>
    </location>
</feature>
<evidence type="ECO:0000313" key="4">
    <source>
        <dbReference type="Proteomes" id="UP001383192"/>
    </source>
</evidence>
<feature type="region of interest" description="Disordered" evidence="1">
    <location>
        <begin position="151"/>
        <end position="202"/>
    </location>
</feature>
<sequence>MSPIDFNSNHNHHHHQIISPNKMINVVSYSPHEGERGVPITVTIHFNHSSSNAIFVRLVVGSRAVATKVREMPNDQYGRWQLDAIIPPLDPSHPSDKVPLSVQALDQTNQVLDSVTFGEFSYWLSDRSNCASPKSEPSRLRRRHISMDLRTSDLMSSTSDTPVLRRRAATTSGTRPTLPGSSTPDPNASTKPHRVQKTAAPRRVRANSLMRSKFVQKDVGDELYPQTPLLQLLTPLESMCQSWDQSEVRAGRRLVRFQKVQDGRKLIVSCEAIRQEEFNDNDTVISCIYRDETRNCYVTSVDVIYLLERLTNDLFPVEEKNRIRRNLEGLRPTTVSKHKAGFENFFQRIMEFPDPKPRNIEKDLKVFDWGLLGQALEKILSKYSIYTTESSPTDSTVSLPSEPNDDHPPPPYQFENHSHPFPKLAQPSPIPPSLESFSERSALLLSSDPGDGAPHGSEHAYDTLQHYPLYPSDTSATAMSDQGSGSQDGSHFGNWVPENGPPGELGIENYHTLSPYSLAEMSEGPSVGLQNETPEYNYNYSSDAIQFSAREPLTTYYS</sequence>
<dbReference type="PANTHER" id="PTHR39463:SF1">
    <property type="entry name" value="MEDUSA"/>
    <property type="match status" value="1"/>
</dbReference>
<protein>
    <recommendedName>
        <fullName evidence="2">DUF7082 domain-containing protein</fullName>
    </recommendedName>
</protein>
<reference evidence="3 4" key="1">
    <citation type="submission" date="2024-01" db="EMBL/GenBank/DDBJ databases">
        <title>A draft genome for a cacao thread blight-causing isolate of Paramarasmius palmivorus.</title>
        <authorList>
            <person name="Baruah I.K."/>
            <person name="Bukari Y."/>
            <person name="Amoako-Attah I."/>
            <person name="Meinhardt L.W."/>
            <person name="Bailey B.A."/>
            <person name="Cohen S.P."/>
        </authorList>
    </citation>
    <scope>NUCLEOTIDE SEQUENCE [LARGE SCALE GENOMIC DNA]</scope>
    <source>
        <strain evidence="3 4">GH-12</strain>
    </source>
</reference>
<accession>A0AAW0CAP1</accession>
<feature type="compositionally biased region" description="Low complexity" evidence="1">
    <location>
        <begin position="480"/>
        <end position="490"/>
    </location>
</feature>
<dbReference type="PANTHER" id="PTHR39463">
    <property type="entry name" value="MEDUSA"/>
    <property type="match status" value="1"/>
</dbReference>
<dbReference type="GO" id="GO:0005634">
    <property type="term" value="C:nucleus"/>
    <property type="evidence" value="ECO:0007669"/>
    <property type="project" value="TreeGrafter"/>
</dbReference>
<name>A0AAW0CAP1_9AGAR</name>